<dbReference type="Gene3D" id="3.40.30.10">
    <property type="entry name" value="Glutaredoxin"/>
    <property type="match status" value="1"/>
</dbReference>
<dbReference type="SUPFAM" id="SSF52833">
    <property type="entry name" value="Thioredoxin-like"/>
    <property type="match status" value="1"/>
</dbReference>
<keyword evidence="2" id="KW-1133">Transmembrane helix</keyword>
<evidence type="ECO:0000313" key="3">
    <source>
        <dbReference type="Proteomes" id="UP000887569"/>
    </source>
</evidence>
<keyword evidence="1" id="KW-0732">Signal</keyword>
<dbReference type="PANTHER" id="PTHR15337:SF11">
    <property type="entry name" value="THIOREDOXIN DOMAIN-CONTAINING PROTEIN"/>
    <property type="match status" value="1"/>
</dbReference>
<accession>A0A915ANM0</accession>
<reference evidence="4" key="1">
    <citation type="submission" date="2022-11" db="UniProtKB">
        <authorList>
            <consortium name="WormBaseParasite"/>
        </authorList>
    </citation>
    <scope>IDENTIFICATION</scope>
</reference>
<name>A0A915ANM0_PARUN</name>
<organism evidence="3 4">
    <name type="scientific">Parascaris univalens</name>
    <name type="common">Nematode worm</name>
    <dbReference type="NCBI Taxonomy" id="6257"/>
    <lineage>
        <taxon>Eukaryota</taxon>
        <taxon>Metazoa</taxon>
        <taxon>Ecdysozoa</taxon>
        <taxon>Nematoda</taxon>
        <taxon>Chromadorea</taxon>
        <taxon>Rhabditida</taxon>
        <taxon>Spirurina</taxon>
        <taxon>Ascaridomorpha</taxon>
        <taxon>Ascaridoidea</taxon>
        <taxon>Ascarididae</taxon>
        <taxon>Parascaris</taxon>
    </lineage>
</organism>
<dbReference type="Proteomes" id="UP000887569">
    <property type="component" value="Unplaced"/>
</dbReference>
<evidence type="ECO:0000256" key="2">
    <source>
        <dbReference type="SAM" id="Phobius"/>
    </source>
</evidence>
<dbReference type="AlphaFoldDB" id="A0A915ANM0"/>
<dbReference type="WBParaSite" id="PgR011_g175_t01">
    <property type="protein sequence ID" value="PgR011_g175_t01"/>
    <property type="gene ID" value="PgR011_g175"/>
</dbReference>
<feature type="transmembrane region" description="Helical" evidence="2">
    <location>
        <begin position="6"/>
        <end position="32"/>
    </location>
</feature>
<dbReference type="Pfam" id="PF13899">
    <property type="entry name" value="Thioredoxin_7"/>
    <property type="match status" value="1"/>
</dbReference>
<keyword evidence="2" id="KW-0472">Membrane</keyword>
<dbReference type="InterPro" id="IPR051099">
    <property type="entry name" value="AGR/TXD"/>
</dbReference>
<keyword evidence="3" id="KW-1185">Reference proteome</keyword>
<dbReference type="GO" id="GO:0005783">
    <property type="term" value="C:endoplasmic reticulum"/>
    <property type="evidence" value="ECO:0007669"/>
    <property type="project" value="TreeGrafter"/>
</dbReference>
<protein>
    <submittedName>
        <fullName evidence="4">Thioredoxin domain-containing protein 12</fullName>
    </submittedName>
</protein>
<evidence type="ECO:0000256" key="1">
    <source>
        <dbReference type="ARBA" id="ARBA00022729"/>
    </source>
</evidence>
<sequence length="174" mass="20349">HLTDLYTISICFIAFRMHKLVFVGLFSFIGFIKSESLGRGFGDDINWVPYADAFVTARLNNKPIFLLIHNTWCQACLDLQKELRDHVEERKQIVELSKQFVMVNVVGKEEPNEEEYSPDGRYTPRILFLDANGKRIRGINNLRRHKYYLNFYDRAEDIIRAMKESLVAVKGMRA</sequence>
<evidence type="ECO:0000313" key="4">
    <source>
        <dbReference type="WBParaSite" id="PgR011_g175_t01"/>
    </source>
</evidence>
<keyword evidence="2" id="KW-0812">Transmembrane</keyword>
<dbReference type="InterPro" id="IPR036249">
    <property type="entry name" value="Thioredoxin-like_sf"/>
</dbReference>
<proteinExistence type="predicted"/>
<dbReference type="PANTHER" id="PTHR15337">
    <property type="entry name" value="ANTERIOR GRADIENT PROTEIN-RELATED"/>
    <property type="match status" value="1"/>
</dbReference>